<organism evidence="3 4">
    <name type="scientific">Piscinibacter aquaticus</name>
    <dbReference type="NCBI Taxonomy" id="392597"/>
    <lineage>
        <taxon>Bacteria</taxon>
        <taxon>Pseudomonadati</taxon>
        <taxon>Pseudomonadota</taxon>
        <taxon>Betaproteobacteria</taxon>
        <taxon>Burkholderiales</taxon>
        <taxon>Sphaerotilaceae</taxon>
        <taxon>Piscinibacter</taxon>
    </lineage>
</organism>
<evidence type="ECO:0000313" key="4">
    <source>
        <dbReference type="Proteomes" id="UP000321832"/>
    </source>
</evidence>
<dbReference type="InterPro" id="IPR051683">
    <property type="entry name" value="Enoyl-CoA_Hydratase/Isomerase"/>
</dbReference>
<dbReference type="Gene3D" id="1.10.12.10">
    <property type="entry name" value="Lyase 2-enoyl-coa Hydratase, Chain A, domain 2"/>
    <property type="match status" value="1"/>
</dbReference>
<dbReference type="AlphaFoldDB" id="A0A5C6U1C1"/>
<keyword evidence="4" id="KW-1185">Reference proteome</keyword>
<evidence type="ECO:0000256" key="2">
    <source>
        <dbReference type="SAM" id="MobiDB-lite"/>
    </source>
</evidence>
<sequence>MRPALARGGRFLPAVLGRHGLHLGQPDLAGLPRQPPRVDRRRRRRGDAGHHLQARRHAAQGEQVSEPVVLQRREGAVLHLSLNRPQVRNAMNMALVLALREALAAAERDDGVRVVVLRGQGGHFCAGADISEMATARMKLATNPDAIAELNAQFGELCADFGRTGRAVVAVVEGTVMGGGFGLACAADVTLAGESAVFRLPETSLGVVPAQIAPYRVERLGTSQARRLAVTGGRIDAKRALEIGLVHELHADAQLDEALARTLHEILQNAPQAVAATKALIAKARLHSPASLIAEAAELFSRAALSAEGTEGQTAFLQKRKANWMPQ</sequence>
<keyword evidence="3" id="KW-0413">Isomerase</keyword>
<dbReference type="CDD" id="cd06558">
    <property type="entry name" value="crotonase-like"/>
    <property type="match status" value="1"/>
</dbReference>
<feature type="region of interest" description="Disordered" evidence="2">
    <location>
        <begin position="23"/>
        <end position="65"/>
    </location>
</feature>
<proteinExistence type="inferred from homology"/>
<dbReference type="Gene3D" id="3.90.226.10">
    <property type="entry name" value="2-enoyl-CoA Hydratase, Chain A, domain 1"/>
    <property type="match status" value="1"/>
</dbReference>
<name>A0A5C6U1C1_9BURK</name>
<dbReference type="InterPro" id="IPR014748">
    <property type="entry name" value="Enoyl-CoA_hydra_C"/>
</dbReference>
<dbReference type="GO" id="GO:0016853">
    <property type="term" value="F:isomerase activity"/>
    <property type="evidence" value="ECO:0007669"/>
    <property type="project" value="UniProtKB-KW"/>
</dbReference>
<dbReference type="Pfam" id="PF00378">
    <property type="entry name" value="ECH_1"/>
    <property type="match status" value="1"/>
</dbReference>
<evidence type="ECO:0000256" key="1">
    <source>
        <dbReference type="ARBA" id="ARBA00005254"/>
    </source>
</evidence>
<dbReference type="PANTHER" id="PTHR42964:SF1">
    <property type="entry name" value="POLYKETIDE BIOSYNTHESIS ENOYL-COA HYDRATASE PKSH-RELATED"/>
    <property type="match status" value="1"/>
</dbReference>
<dbReference type="Proteomes" id="UP000321832">
    <property type="component" value="Unassembled WGS sequence"/>
</dbReference>
<reference evidence="3 4" key="1">
    <citation type="submission" date="2019-08" db="EMBL/GenBank/DDBJ databases">
        <authorList>
            <person name="Khan S.A."/>
            <person name="Jeon C.O."/>
            <person name="Jeong S.E."/>
        </authorList>
    </citation>
    <scope>NUCLEOTIDE SEQUENCE [LARGE SCALE GENOMIC DNA]</scope>
    <source>
        <strain evidence="4">IMCC1728</strain>
    </source>
</reference>
<dbReference type="GO" id="GO:0008300">
    <property type="term" value="P:isoprenoid catabolic process"/>
    <property type="evidence" value="ECO:0007669"/>
    <property type="project" value="TreeGrafter"/>
</dbReference>
<accession>A0A5C6U1C1</accession>
<evidence type="ECO:0000313" key="3">
    <source>
        <dbReference type="EMBL" id="TXC66350.1"/>
    </source>
</evidence>
<dbReference type="SUPFAM" id="SSF52096">
    <property type="entry name" value="ClpP/crotonase"/>
    <property type="match status" value="1"/>
</dbReference>
<protein>
    <submittedName>
        <fullName evidence="3">Enoyl-CoA hydratase/isomerase family protein</fullName>
    </submittedName>
</protein>
<dbReference type="InterPro" id="IPR029045">
    <property type="entry name" value="ClpP/crotonase-like_dom_sf"/>
</dbReference>
<comment type="caution">
    <text evidence="3">The sequence shown here is derived from an EMBL/GenBank/DDBJ whole genome shotgun (WGS) entry which is preliminary data.</text>
</comment>
<dbReference type="EMBL" id="VOPW01000001">
    <property type="protein sequence ID" value="TXC66350.1"/>
    <property type="molecule type" value="Genomic_DNA"/>
</dbReference>
<comment type="similarity">
    <text evidence="1">Belongs to the enoyl-CoA hydratase/isomerase family.</text>
</comment>
<gene>
    <name evidence="3" type="ORF">FSC37_12140</name>
</gene>
<dbReference type="InterPro" id="IPR001753">
    <property type="entry name" value="Enoyl-CoA_hydra/iso"/>
</dbReference>
<dbReference type="PANTHER" id="PTHR42964">
    <property type="entry name" value="ENOYL-COA HYDRATASE"/>
    <property type="match status" value="1"/>
</dbReference>